<name>A0A6L9UDG6_9HYPH</name>
<evidence type="ECO:0000313" key="6">
    <source>
        <dbReference type="Proteomes" id="UP000483035"/>
    </source>
</evidence>
<dbReference type="Gene3D" id="3.40.50.2300">
    <property type="match status" value="2"/>
</dbReference>
<dbReference type="RefSeq" id="WP_163989206.1">
    <property type="nucleotide sequence ID" value="NZ_WUEY01000010.1"/>
</dbReference>
<keyword evidence="1" id="KW-0805">Transcription regulation</keyword>
<dbReference type="EMBL" id="WUEY01000010">
    <property type="protein sequence ID" value="NEI72170.1"/>
    <property type="molecule type" value="Genomic_DNA"/>
</dbReference>
<gene>
    <name evidence="5" type="ORF">GR212_21520</name>
</gene>
<reference evidence="5 6" key="1">
    <citation type="submission" date="2019-12" db="EMBL/GenBank/DDBJ databases">
        <title>Rhizobium genotypes associated with high levels of biological nitrogen fixation by grain legumes in a temperate-maritime cropping system.</title>
        <authorList>
            <person name="Maluk M."/>
            <person name="Francesc Ferrando Molina F."/>
            <person name="Lopez Del Egido L."/>
            <person name="Lafos M."/>
            <person name="Langarica-Fuentes A."/>
            <person name="Gebre Yohannes G."/>
            <person name="Young M.W."/>
            <person name="Martin P."/>
            <person name="Gantlett R."/>
            <person name="Kenicer G."/>
            <person name="Hawes C."/>
            <person name="Begg G.S."/>
            <person name="Quilliam R.S."/>
            <person name="Squire G.R."/>
            <person name="Poole P.S."/>
            <person name="Young P.W."/>
            <person name="Iannetta P.M."/>
            <person name="James E.K."/>
        </authorList>
    </citation>
    <scope>NUCLEOTIDE SEQUENCE [LARGE SCALE GENOMIC DNA]</scope>
    <source>
        <strain evidence="5 6">JHI1118</strain>
    </source>
</reference>
<dbReference type="GO" id="GO:0000976">
    <property type="term" value="F:transcription cis-regulatory region binding"/>
    <property type="evidence" value="ECO:0007669"/>
    <property type="project" value="TreeGrafter"/>
</dbReference>
<dbReference type="PROSITE" id="PS50932">
    <property type="entry name" value="HTH_LACI_2"/>
    <property type="match status" value="1"/>
</dbReference>
<keyword evidence="3" id="KW-0804">Transcription</keyword>
<dbReference type="AlphaFoldDB" id="A0A6L9UDG6"/>
<dbReference type="InterPro" id="IPR010982">
    <property type="entry name" value="Lambda_DNA-bd_dom_sf"/>
</dbReference>
<organism evidence="5 6">
    <name type="scientific">Rhizobium lusitanum</name>
    <dbReference type="NCBI Taxonomy" id="293958"/>
    <lineage>
        <taxon>Bacteria</taxon>
        <taxon>Pseudomonadati</taxon>
        <taxon>Pseudomonadota</taxon>
        <taxon>Alphaproteobacteria</taxon>
        <taxon>Hyphomicrobiales</taxon>
        <taxon>Rhizobiaceae</taxon>
        <taxon>Rhizobium/Agrobacterium group</taxon>
        <taxon>Rhizobium</taxon>
    </lineage>
</organism>
<protein>
    <submittedName>
        <fullName evidence="5">Substrate-binding domain-containing protein</fullName>
    </submittedName>
</protein>
<dbReference type="GO" id="GO:0003700">
    <property type="term" value="F:DNA-binding transcription factor activity"/>
    <property type="evidence" value="ECO:0007669"/>
    <property type="project" value="TreeGrafter"/>
</dbReference>
<dbReference type="SMART" id="SM00354">
    <property type="entry name" value="HTH_LACI"/>
    <property type="match status" value="1"/>
</dbReference>
<dbReference type="InterPro" id="IPR046335">
    <property type="entry name" value="LacI/GalR-like_sensor"/>
</dbReference>
<evidence type="ECO:0000256" key="1">
    <source>
        <dbReference type="ARBA" id="ARBA00023015"/>
    </source>
</evidence>
<dbReference type="InterPro" id="IPR028082">
    <property type="entry name" value="Peripla_BP_I"/>
</dbReference>
<evidence type="ECO:0000256" key="3">
    <source>
        <dbReference type="ARBA" id="ARBA00023163"/>
    </source>
</evidence>
<dbReference type="Pfam" id="PF13377">
    <property type="entry name" value="Peripla_BP_3"/>
    <property type="match status" value="1"/>
</dbReference>
<dbReference type="SUPFAM" id="SSF53822">
    <property type="entry name" value="Periplasmic binding protein-like I"/>
    <property type="match status" value="1"/>
</dbReference>
<proteinExistence type="predicted"/>
<feature type="domain" description="HTH lacI-type" evidence="4">
    <location>
        <begin position="11"/>
        <end position="65"/>
    </location>
</feature>
<evidence type="ECO:0000256" key="2">
    <source>
        <dbReference type="ARBA" id="ARBA00023125"/>
    </source>
</evidence>
<dbReference type="InterPro" id="IPR000843">
    <property type="entry name" value="HTH_LacI"/>
</dbReference>
<dbReference type="Gene3D" id="1.10.260.40">
    <property type="entry name" value="lambda repressor-like DNA-binding domains"/>
    <property type="match status" value="1"/>
</dbReference>
<comment type="caution">
    <text evidence="5">The sequence shown here is derived from an EMBL/GenBank/DDBJ whole genome shotgun (WGS) entry which is preliminary data.</text>
</comment>
<dbReference type="CDD" id="cd06267">
    <property type="entry name" value="PBP1_LacI_sugar_binding-like"/>
    <property type="match status" value="1"/>
</dbReference>
<dbReference type="CDD" id="cd01392">
    <property type="entry name" value="HTH_LacI"/>
    <property type="match status" value="1"/>
</dbReference>
<keyword evidence="2" id="KW-0238">DNA-binding</keyword>
<dbReference type="Pfam" id="PF00356">
    <property type="entry name" value="LacI"/>
    <property type="match status" value="1"/>
</dbReference>
<evidence type="ECO:0000259" key="4">
    <source>
        <dbReference type="PROSITE" id="PS50932"/>
    </source>
</evidence>
<dbReference type="SUPFAM" id="SSF47413">
    <property type="entry name" value="lambda repressor-like DNA-binding domains"/>
    <property type="match status" value="1"/>
</dbReference>
<dbReference type="PANTHER" id="PTHR30146">
    <property type="entry name" value="LACI-RELATED TRANSCRIPTIONAL REPRESSOR"/>
    <property type="match status" value="1"/>
</dbReference>
<dbReference type="PROSITE" id="PS00356">
    <property type="entry name" value="HTH_LACI_1"/>
    <property type="match status" value="1"/>
</dbReference>
<sequence>MKDFAPSKRPVTVADVAKSAKVSKATAARVLGGYGTVSDKVRSQVTAAAAVLGYRPNELARSMTTGRSGTIGVVVGDIENAFFSLAVRGISDVARTAGFNVIIANSGEELSAEKAAIDLLIGRRVDGLIVTPSDCGASDHLSDAIGVGVPLVLFDRAIPALQVDAVTGADRDAAMMATRHLQSFGHRHIAYVTAREGEVGEYFTDESQLPATSVLRRVEGFLAAQSANGVQDAHRLVRLGAVDQDHTDAVVAHLLGGTPRPSAIIASDSVVGLEVFRSLQTRGLSVPRDISIISFFNADWTTVTTPPITVVDQPVYEMGRRAAERLIARIDGGAEASQHFTIQTTLISRGSVGQAS</sequence>
<evidence type="ECO:0000313" key="5">
    <source>
        <dbReference type="EMBL" id="NEI72170.1"/>
    </source>
</evidence>
<accession>A0A6L9UDG6</accession>
<dbReference type="Proteomes" id="UP000483035">
    <property type="component" value="Unassembled WGS sequence"/>
</dbReference>
<dbReference type="PANTHER" id="PTHR30146:SF145">
    <property type="entry name" value="RIBOSE OPERON REPRESSOR"/>
    <property type="match status" value="1"/>
</dbReference>